<name>A0A7H0ISS4_9ACTN</name>
<dbReference type="PANTHER" id="PTHR34351:SF1">
    <property type="entry name" value="SLR1927 PROTEIN"/>
    <property type="match status" value="1"/>
</dbReference>
<sequence>MTSTGWGALVGGAVLVAVGYAFGYGEAAALGAVCLLAVVGAVLWAVPAPVLRVERVVPGRVRRGDPAEAVVVLGNTGTRTRRGLRVVERDVVVEVPALRGGAAHEVRYALPTGRRGRVEVGPVRVERGDPLGLVRRTRVYGGSERLLVRPRVRELAVLAGGRVRHGEGPVSGGADDGAAFHALRAYVLGDDLRRVHWRSTARTGTLMVRQTADVPLPLTTLVLDTRRASYGSAEEFEVAVECAASVAYAAARSRFPVRVVSEAGVVLAGGGDGEAVLDALAVVRWSRAGGGASFEGLERHRGGGVLVVVTGAEGGGSGGVARLRGRFDRVSVVCVGGGGARVGGEVGEVRVSSVDELAVVWRREVAG</sequence>
<organism evidence="3 4">
    <name type="scientific">Streptomyces roseirectus</name>
    <dbReference type="NCBI Taxonomy" id="2768066"/>
    <lineage>
        <taxon>Bacteria</taxon>
        <taxon>Bacillati</taxon>
        <taxon>Actinomycetota</taxon>
        <taxon>Actinomycetes</taxon>
        <taxon>Kitasatosporales</taxon>
        <taxon>Streptomycetaceae</taxon>
        <taxon>Streptomyces</taxon>
    </lineage>
</organism>
<evidence type="ECO:0000313" key="4">
    <source>
        <dbReference type="Proteomes" id="UP000516052"/>
    </source>
</evidence>
<dbReference type="PANTHER" id="PTHR34351">
    <property type="entry name" value="SLR1927 PROTEIN-RELATED"/>
    <property type="match status" value="1"/>
</dbReference>
<dbReference type="KEGG" id="sroi:IAG44_18785"/>
<dbReference type="InterPro" id="IPR002881">
    <property type="entry name" value="DUF58"/>
</dbReference>
<dbReference type="EMBL" id="CP060828">
    <property type="protein sequence ID" value="QNP75840.1"/>
    <property type="molecule type" value="Genomic_DNA"/>
</dbReference>
<gene>
    <name evidence="3" type="ORF">IAG44_18785</name>
</gene>
<feature type="domain" description="DUF58" evidence="2">
    <location>
        <begin position="183"/>
        <end position="253"/>
    </location>
</feature>
<proteinExistence type="predicted"/>
<accession>A0A7H0ISS4</accession>
<dbReference type="Proteomes" id="UP000516052">
    <property type="component" value="Chromosome"/>
</dbReference>
<protein>
    <submittedName>
        <fullName evidence="3">DUF58 domain-containing protein</fullName>
    </submittedName>
</protein>
<keyword evidence="1" id="KW-0472">Membrane</keyword>
<feature type="transmembrane region" description="Helical" evidence="1">
    <location>
        <begin position="6"/>
        <end position="22"/>
    </location>
</feature>
<dbReference type="Pfam" id="PF01882">
    <property type="entry name" value="DUF58"/>
    <property type="match status" value="1"/>
</dbReference>
<evidence type="ECO:0000256" key="1">
    <source>
        <dbReference type="SAM" id="Phobius"/>
    </source>
</evidence>
<keyword evidence="1" id="KW-1133">Transmembrane helix</keyword>
<keyword evidence="1" id="KW-0812">Transmembrane</keyword>
<evidence type="ECO:0000259" key="2">
    <source>
        <dbReference type="Pfam" id="PF01882"/>
    </source>
</evidence>
<reference evidence="3 4" key="1">
    <citation type="submission" date="2020-08" db="EMBL/GenBank/DDBJ databases">
        <title>A novel species.</title>
        <authorList>
            <person name="Gao J."/>
        </authorList>
    </citation>
    <scope>NUCLEOTIDE SEQUENCE [LARGE SCALE GENOMIC DNA]</scope>
    <source>
        <strain evidence="3 4">CRXT-G-22</strain>
    </source>
</reference>
<keyword evidence="4" id="KW-1185">Reference proteome</keyword>
<feature type="transmembrane region" description="Helical" evidence="1">
    <location>
        <begin position="29"/>
        <end position="46"/>
    </location>
</feature>
<evidence type="ECO:0000313" key="3">
    <source>
        <dbReference type="EMBL" id="QNP75840.1"/>
    </source>
</evidence>
<dbReference type="AlphaFoldDB" id="A0A7H0ISS4"/>